<reference evidence="2 3" key="1">
    <citation type="submission" date="2020-05" db="EMBL/GenBank/DDBJ databases">
        <title>Identification and distribution of gene clusters putatively required for synthesis of sphingolipid metabolism inhibitors in phylogenetically diverse species of the filamentous fungus Fusarium.</title>
        <authorList>
            <person name="Kim H.-S."/>
            <person name="Busman M."/>
            <person name="Brown D.W."/>
            <person name="Divon H."/>
            <person name="Uhlig S."/>
            <person name="Proctor R.H."/>
        </authorList>
    </citation>
    <scope>NUCLEOTIDE SEQUENCE [LARGE SCALE GENOMIC DNA]</scope>
    <source>
        <strain evidence="2 3">NRRL 66235</strain>
    </source>
</reference>
<evidence type="ECO:0000313" key="3">
    <source>
        <dbReference type="Proteomes" id="UP000544331"/>
    </source>
</evidence>
<dbReference type="PANTHER" id="PTHR38166">
    <property type="entry name" value="C2H2-TYPE DOMAIN-CONTAINING PROTEIN-RELATED"/>
    <property type="match status" value="1"/>
</dbReference>
<protein>
    <submittedName>
        <fullName evidence="2">Uncharacterized protein</fullName>
    </submittedName>
</protein>
<dbReference type="EMBL" id="JAAOAN010000331">
    <property type="protein sequence ID" value="KAF5710541.1"/>
    <property type="molecule type" value="Genomic_DNA"/>
</dbReference>
<organism evidence="2 3">
    <name type="scientific">Fusarium mundagurra</name>
    <dbReference type="NCBI Taxonomy" id="1567541"/>
    <lineage>
        <taxon>Eukaryota</taxon>
        <taxon>Fungi</taxon>
        <taxon>Dikarya</taxon>
        <taxon>Ascomycota</taxon>
        <taxon>Pezizomycotina</taxon>
        <taxon>Sordariomycetes</taxon>
        <taxon>Hypocreomycetidae</taxon>
        <taxon>Hypocreales</taxon>
        <taxon>Nectriaceae</taxon>
        <taxon>Fusarium</taxon>
        <taxon>Fusarium fujikuroi species complex</taxon>
    </lineage>
</organism>
<gene>
    <name evidence="2" type="ORF">FMUND_9466</name>
</gene>
<proteinExistence type="predicted"/>
<feature type="region of interest" description="Disordered" evidence="1">
    <location>
        <begin position="77"/>
        <end position="148"/>
    </location>
</feature>
<accession>A0A8H5YFQ8</accession>
<dbReference type="AlphaFoldDB" id="A0A8H5YFQ8"/>
<dbReference type="Proteomes" id="UP000544331">
    <property type="component" value="Unassembled WGS sequence"/>
</dbReference>
<name>A0A8H5YFQ8_9HYPO</name>
<dbReference type="OrthoDB" id="3521097at2759"/>
<comment type="caution">
    <text evidence="2">The sequence shown here is derived from an EMBL/GenBank/DDBJ whole genome shotgun (WGS) entry which is preliminary data.</text>
</comment>
<sequence>MLNQDHSPLNQVKFLEDEKDACSERQIRRLISLGETSSRRASLPNNLPFLVEASDWASNHSPGHGLRLNTFGNDSKGAQLCSDANHTPQQEKKEPKQKSPSGAQASGKSTKRPAESSSVPHKKSRRAKSHNDLEEPDGDDGSGDDKKEEKFACPFYRKDPLRFLECMNVRLVSIPIVKQHLKRRHAANPDPDGSGCQEDHAFSTVSGDYKTEANCAQGNTEDLDIIPPKVLDALKRRSDRRMSSTDQWHDIYVLLFGESHITPKPLLDGVVKEMTSIIRDIWSKDGGQILNKHILTRGMPVSSDQLLLLLPDLLDSVDKRFEDKPVGANADKQIAGTQEPAVKMTTKEICICHQGSVNTFQTPYYMPEMSRYTAISPSASFTRHPPTPVFGVEEDAEDAFGIPHYMPHLSIYNPISASASVTRYSPTPIFEAGNSDDPFQNTYQSHLSYYTPISTSPSLTGDSRTPTFDVENSDALRSVGGVFESQDIPYAYPPTTSSVYPEPINFRGMTDSECDPYGTGGN</sequence>
<evidence type="ECO:0000313" key="2">
    <source>
        <dbReference type="EMBL" id="KAF5710541.1"/>
    </source>
</evidence>
<keyword evidence="3" id="KW-1185">Reference proteome</keyword>
<evidence type="ECO:0000256" key="1">
    <source>
        <dbReference type="SAM" id="MobiDB-lite"/>
    </source>
</evidence>
<dbReference type="PANTHER" id="PTHR38166:SF1">
    <property type="entry name" value="C2H2-TYPE DOMAIN-CONTAINING PROTEIN"/>
    <property type="match status" value="1"/>
</dbReference>